<accession>A0A0F9MC99</accession>
<feature type="non-terminal residue" evidence="2">
    <location>
        <position position="81"/>
    </location>
</feature>
<protein>
    <submittedName>
        <fullName evidence="2">Uncharacterized protein</fullName>
    </submittedName>
</protein>
<gene>
    <name evidence="2" type="ORF">LCGC14_1477620</name>
</gene>
<organism evidence="2">
    <name type="scientific">marine sediment metagenome</name>
    <dbReference type="NCBI Taxonomy" id="412755"/>
    <lineage>
        <taxon>unclassified sequences</taxon>
        <taxon>metagenomes</taxon>
        <taxon>ecological metagenomes</taxon>
    </lineage>
</organism>
<evidence type="ECO:0000313" key="2">
    <source>
        <dbReference type="EMBL" id="KKM66802.1"/>
    </source>
</evidence>
<sequence length="81" mass="8642">MFHDDLGGSITDSIGGAFRRLLDVGEQQLDVVFQGLGPVAGTSPFRTDVGNRDRHNIQTLDAAPDRLGDSGDSRVPLFSSV</sequence>
<dbReference type="EMBL" id="LAZR01010463">
    <property type="protein sequence ID" value="KKM66802.1"/>
    <property type="molecule type" value="Genomic_DNA"/>
</dbReference>
<evidence type="ECO:0000256" key="1">
    <source>
        <dbReference type="SAM" id="MobiDB-lite"/>
    </source>
</evidence>
<dbReference type="AlphaFoldDB" id="A0A0F9MC99"/>
<comment type="caution">
    <text evidence="2">The sequence shown here is derived from an EMBL/GenBank/DDBJ whole genome shotgun (WGS) entry which is preliminary data.</text>
</comment>
<reference evidence="2" key="1">
    <citation type="journal article" date="2015" name="Nature">
        <title>Complex archaea that bridge the gap between prokaryotes and eukaryotes.</title>
        <authorList>
            <person name="Spang A."/>
            <person name="Saw J.H."/>
            <person name="Jorgensen S.L."/>
            <person name="Zaremba-Niedzwiedzka K."/>
            <person name="Martijn J."/>
            <person name="Lind A.E."/>
            <person name="van Eijk R."/>
            <person name="Schleper C."/>
            <person name="Guy L."/>
            <person name="Ettema T.J."/>
        </authorList>
    </citation>
    <scope>NUCLEOTIDE SEQUENCE</scope>
</reference>
<name>A0A0F9MC99_9ZZZZ</name>
<feature type="compositionally biased region" description="Basic and acidic residues" evidence="1">
    <location>
        <begin position="63"/>
        <end position="72"/>
    </location>
</feature>
<feature type="region of interest" description="Disordered" evidence="1">
    <location>
        <begin position="58"/>
        <end position="81"/>
    </location>
</feature>
<proteinExistence type="predicted"/>